<accession>A0A9D4NCD0</accession>
<evidence type="ECO:0000313" key="1">
    <source>
        <dbReference type="EMBL" id="KAH3891908.1"/>
    </source>
</evidence>
<gene>
    <name evidence="1" type="ORF">DPMN_016018</name>
</gene>
<name>A0A9D4NCD0_DREPO</name>
<sequence>MPGASLVPYCVFTSAVPERALDLLSGACVVEVFLQILPANLLPVRAPVRAGKHELSAHTQVACLIFGYQSARGGNGIRSL</sequence>
<keyword evidence="2" id="KW-1185">Reference proteome</keyword>
<protein>
    <submittedName>
        <fullName evidence="1">Uncharacterized protein</fullName>
    </submittedName>
</protein>
<organism evidence="1 2">
    <name type="scientific">Dreissena polymorpha</name>
    <name type="common">Zebra mussel</name>
    <name type="synonym">Mytilus polymorpha</name>
    <dbReference type="NCBI Taxonomy" id="45954"/>
    <lineage>
        <taxon>Eukaryota</taxon>
        <taxon>Metazoa</taxon>
        <taxon>Spiralia</taxon>
        <taxon>Lophotrochozoa</taxon>
        <taxon>Mollusca</taxon>
        <taxon>Bivalvia</taxon>
        <taxon>Autobranchia</taxon>
        <taxon>Heteroconchia</taxon>
        <taxon>Euheterodonta</taxon>
        <taxon>Imparidentia</taxon>
        <taxon>Neoheterodontei</taxon>
        <taxon>Myida</taxon>
        <taxon>Dreissenoidea</taxon>
        <taxon>Dreissenidae</taxon>
        <taxon>Dreissena</taxon>
    </lineage>
</organism>
<reference evidence="1" key="1">
    <citation type="journal article" date="2019" name="bioRxiv">
        <title>The Genome of the Zebra Mussel, Dreissena polymorpha: A Resource for Invasive Species Research.</title>
        <authorList>
            <person name="McCartney M.A."/>
            <person name="Auch B."/>
            <person name="Kono T."/>
            <person name="Mallez S."/>
            <person name="Zhang Y."/>
            <person name="Obille A."/>
            <person name="Becker A."/>
            <person name="Abrahante J.E."/>
            <person name="Garbe J."/>
            <person name="Badalamenti J.P."/>
            <person name="Herman A."/>
            <person name="Mangelson H."/>
            <person name="Liachko I."/>
            <person name="Sullivan S."/>
            <person name="Sone E.D."/>
            <person name="Koren S."/>
            <person name="Silverstein K.A.T."/>
            <person name="Beckman K.B."/>
            <person name="Gohl D.M."/>
        </authorList>
    </citation>
    <scope>NUCLEOTIDE SEQUENCE</scope>
    <source>
        <strain evidence="1">Duluth1</strain>
        <tissue evidence="1">Whole animal</tissue>
    </source>
</reference>
<proteinExistence type="predicted"/>
<dbReference type="AlphaFoldDB" id="A0A9D4NCD0"/>
<dbReference type="Proteomes" id="UP000828390">
    <property type="component" value="Unassembled WGS sequence"/>
</dbReference>
<dbReference type="EMBL" id="JAIWYP010000001">
    <property type="protein sequence ID" value="KAH3891908.1"/>
    <property type="molecule type" value="Genomic_DNA"/>
</dbReference>
<evidence type="ECO:0000313" key="2">
    <source>
        <dbReference type="Proteomes" id="UP000828390"/>
    </source>
</evidence>
<reference evidence="1" key="2">
    <citation type="submission" date="2020-11" db="EMBL/GenBank/DDBJ databases">
        <authorList>
            <person name="McCartney M.A."/>
            <person name="Auch B."/>
            <person name="Kono T."/>
            <person name="Mallez S."/>
            <person name="Becker A."/>
            <person name="Gohl D.M."/>
            <person name="Silverstein K.A.T."/>
            <person name="Koren S."/>
            <person name="Bechman K.B."/>
            <person name="Herman A."/>
            <person name="Abrahante J.E."/>
            <person name="Garbe J."/>
        </authorList>
    </citation>
    <scope>NUCLEOTIDE SEQUENCE</scope>
    <source>
        <strain evidence="1">Duluth1</strain>
        <tissue evidence="1">Whole animal</tissue>
    </source>
</reference>
<comment type="caution">
    <text evidence="1">The sequence shown here is derived from an EMBL/GenBank/DDBJ whole genome shotgun (WGS) entry which is preliminary data.</text>
</comment>